<dbReference type="InterPro" id="IPR057558">
    <property type="entry name" value="Swc3_dom"/>
</dbReference>
<feature type="compositionally biased region" description="Low complexity" evidence="1">
    <location>
        <begin position="198"/>
        <end position="218"/>
    </location>
</feature>
<feature type="compositionally biased region" description="Pro residues" evidence="1">
    <location>
        <begin position="398"/>
        <end position="414"/>
    </location>
</feature>
<feature type="region of interest" description="Disordered" evidence="1">
    <location>
        <begin position="175"/>
        <end position="261"/>
    </location>
</feature>
<evidence type="ECO:0000259" key="2">
    <source>
        <dbReference type="Pfam" id="PF24707"/>
    </source>
</evidence>
<dbReference type="EMBL" id="JAKIXB020000001">
    <property type="protein sequence ID" value="KAL1611543.1"/>
    <property type="molecule type" value="Genomic_DNA"/>
</dbReference>
<feature type="compositionally biased region" description="Pro residues" evidence="1">
    <location>
        <begin position="219"/>
        <end position="233"/>
    </location>
</feature>
<keyword evidence="4" id="KW-1185">Reference proteome</keyword>
<feature type="compositionally biased region" description="Low complexity" evidence="1">
    <location>
        <begin position="319"/>
        <end position="336"/>
    </location>
</feature>
<reference evidence="3 4" key="1">
    <citation type="submission" date="2024-02" db="EMBL/GenBank/DDBJ databases">
        <title>De novo assembly and annotation of 12 fungi associated with fruit tree decline syndrome in Ontario, Canada.</title>
        <authorList>
            <person name="Sulman M."/>
            <person name="Ellouze W."/>
            <person name="Ilyukhin E."/>
        </authorList>
    </citation>
    <scope>NUCLEOTIDE SEQUENCE [LARGE SCALE GENOMIC DNA]</scope>
    <source>
        <strain evidence="3 4">M97-236</strain>
    </source>
</reference>
<sequence length="690" mass="75126">MTEPRRSTRARAREDAAPPAPETPSEKPAKGAKSTLKRKRTSIAVKDSTPSTPIGEVGTQTPKQTLPLRIVEGQPLPTLPEPQPLDLSSTEWQNIQQSGVLSASLQRSRAVWVSGVNFRTFHKKHTMPKKTSERTDADKAGRARQKEIEKNFPQVGTLDAQLVIEPHTFPIKLYAPKEGSRAVPKKMPPPPQQYGTWPNHNQHSQHPPQYQQYNQAPYPSKPQPQARPPPPKPVQQAPPQTQPGPASTPAPDPVIHMLAARAGTDPELKAVMKIVAAGQASKEQLEFFQTHINELTEILEKNKKAKAPIPLPPVPNPAPAKQQAPSPAPPKQQATAPAPPKQQPPAPAPAAPKQQAPAPAPAATPTPSPAPPKQQAPTPTPPHPRPTPPAQQQQQQQQPPPPTPTQKPFNPAPPLAQQQRPAPPQSRPPLPNTYPPKNYNQPPYYQQPPPHYAPSQPPRVTYRPLTFEFVEGNGDRFYFPSYSFMEWLPNGSGAKFSFLVTKLKPKPETASKLPSTPSTPAPPQTQTPAGAPNATSAGPIATNSPFPPTPGGPTATPQPHTPSFVAPPRIEDFDERNDMKDIEFYQPVTVLVLTDEHEVKNALPRSIRPPSVVEKYMEEVFNTCKRAEETYLAFRLPRDGITEIDTEVKSGNVTPSIPTPIADVVMGGMAASGTEKRKNTAGRPRKSIAV</sequence>
<feature type="region of interest" description="Disordered" evidence="1">
    <location>
        <begin position="671"/>
        <end position="690"/>
    </location>
</feature>
<dbReference type="PANTHER" id="PTHR28108">
    <property type="entry name" value="SWR1-COMPLEX PROTEIN 3"/>
    <property type="match status" value="1"/>
</dbReference>
<evidence type="ECO:0000313" key="3">
    <source>
        <dbReference type="EMBL" id="KAL1611543.1"/>
    </source>
</evidence>
<feature type="compositionally biased region" description="Pro residues" evidence="1">
    <location>
        <begin position="358"/>
        <end position="389"/>
    </location>
</feature>
<feature type="domain" description="SWR1-complex protein 3" evidence="2">
    <location>
        <begin position="67"/>
        <end position="178"/>
    </location>
</feature>
<dbReference type="PANTHER" id="PTHR28108:SF1">
    <property type="entry name" value="SWR1-COMPLEX PROTEIN 3"/>
    <property type="match status" value="1"/>
</dbReference>
<protein>
    <recommendedName>
        <fullName evidence="2">SWR1-complex protein 3 domain-containing protein</fullName>
    </recommendedName>
</protein>
<feature type="region of interest" description="Disordered" evidence="1">
    <location>
        <begin position="304"/>
        <end position="460"/>
    </location>
</feature>
<feature type="region of interest" description="Disordered" evidence="1">
    <location>
        <begin position="1"/>
        <end position="67"/>
    </location>
</feature>
<gene>
    <name evidence="3" type="ORF">SLS59_000262</name>
</gene>
<feature type="region of interest" description="Disordered" evidence="1">
    <location>
        <begin position="507"/>
        <end position="568"/>
    </location>
</feature>
<proteinExistence type="predicted"/>
<dbReference type="Pfam" id="PF24707">
    <property type="entry name" value="Swc3"/>
    <property type="match status" value="1"/>
</dbReference>
<name>A0ABR3S4D6_9PLEO</name>
<feature type="compositionally biased region" description="Pro residues" evidence="1">
    <location>
        <begin position="337"/>
        <end position="350"/>
    </location>
</feature>
<feature type="compositionally biased region" description="Basic and acidic residues" evidence="1">
    <location>
        <begin position="1"/>
        <end position="16"/>
    </location>
</feature>
<feature type="compositionally biased region" description="Pro residues" evidence="1">
    <location>
        <begin position="309"/>
        <end position="318"/>
    </location>
</feature>
<feature type="compositionally biased region" description="Polar residues" evidence="1">
    <location>
        <begin position="48"/>
        <end position="64"/>
    </location>
</feature>
<organism evidence="3 4">
    <name type="scientific">Nothophoma quercina</name>
    <dbReference type="NCBI Taxonomy" id="749835"/>
    <lineage>
        <taxon>Eukaryota</taxon>
        <taxon>Fungi</taxon>
        <taxon>Dikarya</taxon>
        <taxon>Ascomycota</taxon>
        <taxon>Pezizomycotina</taxon>
        <taxon>Dothideomycetes</taxon>
        <taxon>Pleosporomycetidae</taxon>
        <taxon>Pleosporales</taxon>
        <taxon>Pleosporineae</taxon>
        <taxon>Didymellaceae</taxon>
        <taxon>Nothophoma</taxon>
    </lineage>
</organism>
<dbReference type="InterPro" id="IPR037651">
    <property type="entry name" value="Swc3"/>
</dbReference>
<feature type="compositionally biased region" description="Pro residues" evidence="1">
    <location>
        <begin position="421"/>
        <end position="434"/>
    </location>
</feature>
<feature type="compositionally biased region" description="Pro residues" evidence="1">
    <location>
        <begin position="445"/>
        <end position="457"/>
    </location>
</feature>
<feature type="compositionally biased region" description="Low complexity" evidence="1">
    <location>
        <begin position="526"/>
        <end position="535"/>
    </location>
</feature>
<evidence type="ECO:0000256" key="1">
    <source>
        <dbReference type="SAM" id="MobiDB-lite"/>
    </source>
</evidence>
<feature type="compositionally biased region" description="Basic residues" evidence="1">
    <location>
        <begin position="679"/>
        <end position="690"/>
    </location>
</feature>
<feature type="region of interest" description="Disordered" evidence="1">
    <location>
        <begin position="124"/>
        <end position="151"/>
    </location>
</feature>
<accession>A0ABR3S4D6</accession>
<feature type="compositionally biased region" description="Pro residues" evidence="1">
    <location>
        <begin position="240"/>
        <end position="252"/>
    </location>
</feature>
<comment type="caution">
    <text evidence="3">The sequence shown here is derived from an EMBL/GenBank/DDBJ whole genome shotgun (WGS) entry which is preliminary data.</text>
</comment>
<feature type="compositionally biased region" description="Basic and acidic residues" evidence="1">
    <location>
        <begin position="130"/>
        <end position="150"/>
    </location>
</feature>
<dbReference type="PRINTS" id="PR01217">
    <property type="entry name" value="PRICHEXTENSN"/>
</dbReference>
<dbReference type="Proteomes" id="UP001521222">
    <property type="component" value="Unassembled WGS sequence"/>
</dbReference>
<evidence type="ECO:0000313" key="4">
    <source>
        <dbReference type="Proteomes" id="UP001521222"/>
    </source>
</evidence>
<feature type="compositionally biased region" description="Low complexity" evidence="1">
    <location>
        <begin position="552"/>
        <end position="562"/>
    </location>
</feature>
<feature type="compositionally biased region" description="Low complexity" evidence="1">
    <location>
        <begin position="435"/>
        <end position="444"/>
    </location>
</feature>